<accession>A0A9W4SZZ9</accession>
<evidence type="ECO:0000313" key="2">
    <source>
        <dbReference type="Proteomes" id="UP001153678"/>
    </source>
</evidence>
<proteinExistence type="predicted"/>
<sequence>MGAEHHLWGEAYKSLKKNKNDMNPELKDKIQALINHKEKQSKDFLNVFICQMEEIGTLQRLRDFAEDEERPQLTSEIKENLTETIEKEVAFIAKNIETKLDKNQNLYFKLTLRGLPNCFYAFSYNFPVKTFRTLQEAPEKLINQLALIAYQDAVQALNQYGADHEYPNLGKVINLAPILRNLGEIFANLKRMTGKLKDYTDRELANELAKRINQFSLDPICLLYPLVVAGFMNQLENKLELTQKIQILQELTTQLE</sequence>
<keyword evidence="2" id="KW-1185">Reference proteome</keyword>
<evidence type="ECO:0000313" key="1">
    <source>
        <dbReference type="EMBL" id="CAI2187496.1"/>
    </source>
</evidence>
<dbReference type="AlphaFoldDB" id="A0A9W4SZZ9"/>
<reference evidence="1" key="1">
    <citation type="submission" date="2022-08" db="EMBL/GenBank/DDBJ databases">
        <authorList>
            <person name="Kallberg Y."/>
            <person name="Tangrot J."/>
            <person name="Rosling A."/>
        </authorList>
    </citation>
    <scope>NUCLEOTIDE SEQUENCE</scope>
    <source>
        <strain evidence="1">Wild A</strain>
    </source>
</reference>
<gene>
    <name evidence="1" type="ORF">FWILDA_LOCUS13109</name>
</gene>
<protein>
    <submittedName>
        <fullName evidence="1">3182_t:CDS:1</fullName>
    </submittedName>
</protein>
<name>A0A9W4SZZ9_9GLOM</name>
<dbReference type="EMBL" id="CAMKVN010004662">
    <property type="protein sequence ID" value="CAI2187496.1"/>
    <property type="molecule type" value="Genomic_DNA"/>
</dbReference>
<organism evidence="1 2">
    <name type="scientific">Funneliformis geosporum</name>
    <dbReference type="NCBI Taxonomy" id="1117311"/>
    <lineage>
        <taxon>Eukaryota</taxon>
        <taxon>Fungi</taxon>
        <taxon>Fungi incertae sedis</taxon>
        <taxon>Mucoromycota</taxon>
        <taxon>Glomeromycotina</taxon>
        <taxon>Glomeromycetes</taxon>
        <taxon>Glomerales</taxon>
        <taxon>Glomeraceae</taxon>
        <taxon>Funneliformis</taxon>
    </lineage>
</organism>
<dbReference type="Proteomes" id="UP001153678">
    <property type="component" value="Unassembled WGS sequence"/>
</dbReference>
<comment type="caution">
    <text evidence="1">The sequence shown here is derived from an EMBL/GenBank/DDBJ whole genome shotgun (WGS) entry which is preliminary data.</text>
</comment>
<feature type="non-terminal residue" evidence="1">
    <location>
        <position position="1"/>
    </location>
</feature>